<accession>A0A0F8A5F3</accession>
<evidence type="ECO:0000313" key="3">
    <source>
        <dbReference type="Proteomes" id="UP000054481"/>
    </source>
</evidence>
<dbReference type="OrthoDB" id="9977941at2759"/>
<proteinExistence type="predicted"/>
<dbReference type="SUPFAM" id="SSF63829">
    <property type="entry name" value="Calcium-dependent phosphotriesterase"/>
    <property type="match status" value="1"/>
</dbReference>
<gene>
    <name evidence="2" type="ORF">HIM_05423</name>
</gene>
<feature type="signal peptide" evidence="1">
    <location>
        <begin position="1"/>
        <end position="23"/>
    </location>
</feature>
<dbReference type="InterPro" id="IPR052998">
    <property type="entry name" value="Hetero-Diels-Alderase-like"/>
</dbReference>
<feature type="chain" id="PRO_5002526493" description="SMP-30/Gluconolactonase/LRE-like region domain-containing protein" evidence="1">
    <location>
        <begin position="24"/>
        <end position="321"/>
    </location>
</feature>
<dbReference type="PANTHER" id="PTHR42060:SF1">
    <property type="entry name" value="NHL REPEAT-CONTAINING PROTEIN"/>
    <property type="match status" value="1"/>
</dbReference>
<dbReference type="EMBL" id="KQ030519">
    <property type="protein sequence ID" value="KJZ75229.1"/>
    <property type="molecule type" value="Genomic_DNA"/>
</dbReference>
<evidence type="ECO:0000256" key="1">
    <source>
        <dbReference type="SAM" id="SignalP"/>
    </source>
</evidence>
<dbReference type="PANTHER" id="PTHR42060">
    <property type="entry name" value="NHL REPEAT-CONTAINING PROTEIN-RELATED"/>
    <property type="match status" value="1"/>
</dbReference>
<dbReference type="InterPro" id="IPR011042">
    <property type="entry name" value="6-blade_b-propeller_TolB-like"/>
</dbReference>
<keyword evidence="1" id="KW-0732">Signal</keyword>
<dbReference type="AlphaFoldDB" id="A0A0F8A5F3"/>
<dbReference type="Proteomes" id="UP000054481">
    <property type="component" value="Unassembled WGS sequence"/>
</dbReference>
<name>A0A0F8A5F3_9HYPO</name>
<dbReference type="Gene3D" id="2.120.10.30">
    <property type="entry name" value="TolB, C-terminal domain"/>
    <property type="match status" value="1"/>
</dbReference>
<evidence type="ECO:0000313" key="2">
    <source>
        <dbReference type="EMBL" id="KJZ75229.1"/>
    </source>
</evidence>
<reference evidence="2 3" key="1">
    <citation type="journal article" date="2014" name="Genome Biol. Evol.">
        <title>Comparative genomics and transcriptomics analyses reveal divergent lifestyle features of nematode endoparasitic fungus Hirsutella minnesotensis.</title>
        <authorList>
            <person name="Lai Y."/>
            <person name="Liu K."/>
            <person name="Zhang X."/>
            <person name="Zhang X."/>
            <person name="Li K."/>
            <person name="Wang N."/>
            <person name="Shu C."/>
            <person name="Wu Y."/>
            <person name="Wang C."/>
            <person name="Bushley K.E."/>
            <person name="Xiang M."/>
            <person name="Liu X."/>
        </authorList>
    </citation>
    <scope>NUCLEOTIDE SEQUENCE [LARGE SCALE GENOMIC DNA]</scope>
    <source>
        <strain evidence="2 3">3608</strain>
    </source>
</reference>
<organism evidence="2 3">
    <name type="scientific">Hirsutella minnesotensis 3608</name>
    <dbReference type="NCBI Taxonomy" id="1043627"/>
    <lineage>
        <taxon>Eukaryota</taxon>
        <taxon>Fungi</taxon>
        <taxon>Dikarya</taxon>
        <taxon>Ascomycota</taxon>
        <taxon>Pezizomycotina</taxon>
        <taxon>Sordariomycetes</taxon>
        <taxon>Hypocreomycetidae</taxon>
        <taxon>Hypocreales</taxon>
        <taxon>Ophiocordycipitaceae</taxon>
        <taxon>Hirsutella</taxon>
    </lineage>
</organism>
<protein>
    <recommendedName>
        <fullName evidence="4">SMP-30/Gluconolactonase/LRE-like region domain-containing protein</fullName>
    </recommendedName>
</protein>
<evidence type="ECO:0008006" key="4">
    <source>
        <dbReference type="Google" id="ProtNLM"/>
    </source>
</evidence>
<sequence>MGRLVGLTLVLLTLQSFLAYCQRQVTQIFAFEDSTFIENLTVLPDGTLLLTTLSSARLLTLDPSISRPIPRLVADIPDATGLTGIAHLGSGLYAISGGRHTEFRFDRGSMNIYIVSLDAGSGAVMDVIPVPNTFMMNGLASVPSQPHILLSADSIEGRILRINTITRQVDVAIADEALAPRDSRTFPLGVNGLRIRNDYLYFTNSGRGTFARIRITTDGSRAGPTETLAVLSSPANGSYAYDDFTFDSIGNAYLTLHPSAVNEVTTGGLQYTFAGGGSDRTIKQPTSAALANDGQSIYVSTGGTNLTNQIFGGQILKINLT</sequence>
<keyword evidence="3" id="KW-1185">Reference proteome</keyword>